<comment type="caution">
    <text evidence="3">The sequence shown here is derived from an EMBL/GenBank/DDBJ whole genome shotgun (WGS) entry which is preliminary data.</text>
</comment>
<organism evidence="3 4">
    <name type="scientific">Candidatus Faecousia excrementigallinarum</name>
    <dbReference type="NCBI Taxonomy" id="2840806"/>
    <lineage>
        <taxon>Bacteria</taxon>
        <taxon>Bacillati</taxon>
        <taxon>Bacillota</taxon>
        <taxon>Clostridia</taxon>
        <taxon>Eubacteriales</taxon>
        <taxon>Oscillospiraceae</taxon>
        <taxon>Faecousia</taxon>
    </lineage>
</organism>
<evidence type="ECO:0000256" key="1">
    <source>
        <dbReference type="SAM" id="Phobius"/>
    </source>
</evidence>
<accession>A0A9D0Z5F1</accession>
<dbReference type="AlphaFoldDB" id="A0A9D0Z5F1"/>
<feature type="transmembrane region" description="Helical" evidence="1">
    <location>
        <begin position="127"/>
        <end position="150"/>
    </location>
</feature>
<reference evidence="3" key="2">
    <citation type="journal article" date="2021" name="PeerJ">
        <title>Extensive microbial diversity within the chicken gut microbiome revealed by metagenomics and culture.</title>
        <authorList>
            <person name="Gilroy R."/>
            <person name="Ravi A."/>
            <person name="Getino M."/>
            <person name="Pursley I."/>
            <person name="Horton D.L."/>
            <person name="Alikhan N.F."/>
            <person name="Baker D."/>
            <person name="Gharbi K."/>
            <person name="Hall N."/>
            <person name="Watson M."/>
            <person name="Adriaenssens E.M."/>
            <person name="Foster-Nyarko E."/>
            <person name="Jarju S."/>
            <person name="Secka A."/>
            <person name="Antonio M."/>
            <person name="Oren A."/>
            <person name="Chaudhuri R.R."/>
            <person name="La Ragione R."/>
            <person name="Hildebrand F."/>
            <person name="Pallen M.J."/>
        </authorList>
    </citation>
    <scope>NUCLEOTIDE SEQUENCE</scope>
    <source>
        <strain evidence="3">13361</strain>
    </source>
</reference>
<dbReference type="Proteomes" id="UP000886796">
    <property type="component" value="Unassembled WGS sequence"/>
</dbReference>
<reference evidence="3" key="1">
    <citation type="submission" date="2020-10" db="EMBL/GenBank/DDBJ databases">
        <authorList>
            <person name="Gilroy R."/>
        </authorList>
    </citation>
    <scope>NUCLEOTIDE SEQUENCE</scope>
    <source>
        <strain evidence="3">13361</strain>
    </source>
</reference>
<sequence>MKCQQCGDILQEGARFCPKCGAVQLCADGSLPPPDEKISPEILADSYPMKWYKALIYVILFLNALGLLINGFQLLSGSAYGDNYEAIYRLFPGLKTLSIMMGAVYLVMAAARLFVRQMLAGFRKTAPQWLLGLYVADVIISLIYCFATMLIVKEAIFSATLVTSMILGTVGSAIFFLANLTYFKKRKFMFVN</sequence>
<feature type="transmembrane region" description="Helical" evidence="1">
    <location>
        <begin position="96"/>
        <end position="115"/>
    </location>
</feature>
<dbReference type="EMBL" id="DVFK01000088">
    <property type="protein sequence ID" value="HIQ68158.1"/>
    <property type="molecule type" value="Genomic_DNA"/>
</dbReference>
<gene>
    <name evidence="3" type="ORF">IAB74_06590</name>
</gene>
<evidence type="ECO:0000313" key="4">
    <source>
        <dbReference type="Proteomes" id="UP000886796"/>
    </source>
</evidence>
<dbReference type="Pfam" id="PF13240">
    <property type="entry name" value="Zn_Ribbon_1"/>
    <property type="match status" value="1"/>
</dbReference>
<dbReference type="InterPro" id="IPR026870">
    <property type="entry name" value="Zinc_ribbon_dom"/>
</dbReference>
<proteinExistence type="predicted"/>
<feature type="transmembrane region" description="Helical" evidence="1">
    <location>
        <begin position="54"/>
        <end position="76"/>
    </location>
</feature>
<feature type="domain" description="Zinc-ribbon" evidence="2">
    <location>
        <begin position="2"/>
        <end position="22"/>
    </location>
</feature>
<feature type="transmembrane region" description="Helical" evidence="1">
    <location>
        <begin position="156"/>
        <end position="180"/>
    </location>
</feature>
<evidence type="ECO:0000259" key="2">
    <source>
        <dbReference type="Pfam" id="PF13240"/>
    </source>
</evidence>
<keyword evidence="1" id="KW-0472">Membrane</keyword>
<keyword evidence="1" id="KW-0812">Transmembrane</keyword>
<name>A0A9D0Z5F1_9FIRM</name>
<keyword evidence="1" id="KW-1133">Transmembrane helix</keyword>
<protein>
    <submittedName>
        <fullName evidence="3">Zinc ribbon domain-containing protein</fullName>
    </submittedName>
</protein>
<evidence type="ECO:0000313" key="3">
    <source>
        <dbReference type="EMBL" id="HIQ68158.1"/>
    </source>
</evidence>